<keyword evidence="7 8" id="KW-0275">Fatty acid biosynthesis</keyword>
<feature type="domain" description="4'-phosphopantetheinyl transferase" evidence="9">
    <location>
        <begin position="5"/>
        <end position="109"/>
    </location>
</feature>
<dbReference type="InterPro" id="IPR004568">
    <property type="entry name" value="Ppantetheine-prot_Trfase_dom"/>
</dbReference>
<evidence type="ECO:0000313" key="10">
    <source>
        <dbReference type="EMBL" id="KRO27113.1"/>
    </source>
</evidence>
<evidence type="ECO:0000256" key="5">
    <source>
        <dbReference type="ARBA" id="ARBA00022842"/>
    </source>
</evidence>
<comment type="catalytic activity">
    <reaction evidence="8">
        <text>apo-[ACP] + CoA = holo-[ACP] + adenosine 3',5'-bisphosphate + H(+)</text>
        <dbReference type="Rhea" id="RHEA:12068"/>
        <dbReference type="Rhea" id="RHEA-COMP:9685"/>
        <dbReference type="Rhea" id="RHEA-COMP:9690"/>
        <dbReference type="ChEBI" id="CHEBI:15378"/>
        <dbReference type="ChEBI" id="CHEBI:29999"/>
        <dbReference type="ChEBI" id="CHEBI:57287"/>
        <dbReference type="ChEBI" id="CHEBI:58343"/>
        <dbReference type="ChEBI" id="CHEBI:64479"/>
        <dbReference type="EC" id="2.7.8.7"/>
    </reaction>
</comment>
<comment type="similarity">
    <text evidence="8">Belongs to the P-Pant transferase superfamily. AcpS family.</text>
</comment>
<keyword evidence="11" id="KW-1185">Reference proteome</keyword>
<organism evidence="10 11">
    <name type="scientific">Lactiplantibacillus fabifermentans DSM 21115</name>
    <dbReference type="NCBI Taxonomy" id="1413187"/>
    <lineage>
        <taxon>Bacteria</taxon>
        <taxon>Bacillati</taxon>
        <taxon>Bacillota</taxon>
        <taxon>Bacilli</taxon>
        <taxon>Lactobacillales</taxon>
        <taxon>Lactobacillaceae</taxon>
        <taxon>Lactiplantibacillus</taxon>
    </lineage>
</organism>
<dbReference type="NCBIfam" id="TIGR00556">
    <property type="entry name" value="pantethn_trn"/>
    <property type="match status" value="1"/>
</dbReference>
<dbReference type="GO" id="GO:0000287">
    <property type="term" value="F:magnesium ion binding"/>
    <property type="evidence" value="ECO:0007669"/>
    <property type="project" value="UniProtKB-UniRule"/>
</dbReference>
<dbReference type="NCBIfam" id="TIGR00516">
    <property type="entry name" value="acpS"/>
    <property type="match status" value="1"/>
</dbReference>
<keyword evidence="8" id="KW-0963">Cytoplasm</keyword>
<protein>
    <recommendedName>
        <fullName evidence="8">Holo-[acyl-carrier-protein] synthase</fullName>
        <shortName evidence="8">Holo-ACP synthase</shortName>
        <ecNumber evidence="8">2.7.8.7</ecNumber>
    </recommendedName>
    <alternativeName>
        <fullName evidence="8">4'-phosphopantetheinyl transferase AcpS</fullName>
    </alternativeName>
</protein>
<evidence type="ECO:0000256" key="1">
    <source>
        <dbReference type="ARBA" id="ARBA00022516"/>
    </source>
</evidence>
<comment type="caution">
    <text evidence="10">The sequence shown here is derived from an EMBL/GenBank/DDBJ whole genome shotgun (WGS) entry which is preliminary data.</text>
</comment>
<keyword evidence="2 8" id="KW-0808">Transferase</keyword>
<dbReference type="Proteomes" id="UP000050920">
    <property type="component" value="Unassembled WGS sequence"/>
</dbReference>
<dbReference type="InterPro" id="IPR008278">
    <property type="entry name" value="4-PPantetheinyl_Trfase_dom"/>
</dbReference>
<proteinExistence type="inferred from homology"/>
<comment type="function">
    <text evidence="8">Transfers the 4'-phosphopantetheine moiety from coenzyme A to a Ser of acyl-carrier-protein.</text>
</comment>
<keyword evidence="1 8" id="KW-0444">Lipid biosynthesis</keyword>
<dbReference type="GO" id="GO:0006633">
    <property type="term" value="P:fatty acid biosynthetic process"/>
    <property type="evidence" value="ECO:0007669"/>
    <property type="project" value="UniProtKB-UniRule"/>
</dbReference>
<keyword evidence="4 8" id="KW-0276">Fatty acid metabolism</keyword>
<feature type="binding site" evidence="8">
    <location>
        <position position="8"/>
    </location>
    <ligand>
        <name>Mg(2+)</name>
        <dbReference type="ChEBI" id="CHEBI:18420"/>
    </ligand>
</feature>
<evidence type="ECO:0000256" key="8">
    <source>
        <dbReference type="HAMAP-Rule" id="MF_00101"/>
    </source>
</evidence>
<keyword evidence="3 8" id="KW-0479">Metal-binding</keyword>
<dbReference type="Pfam" id="PF01648">
    <property type="entry name" value="ACPS"/>
    <property type="match status" value="1"/>
</dbReference>
<evidence type="ECO:0000313" key="11">
    <source>
        <dbReference type="Proteomes" id="UP000050920"/>
    </source>
</evidence>
<dbReference type="EMBL" id="AYGX02000087">
    <property type="protein sequence ID" value="KRO27113.1"/>
    <property type="molecule type" value="Genomic_DNA"/>
</dbReference>
<evidence type="ECO:0000256" key="6">
    <source>
        <dbReference type="ARBA" id="ARBA00023098"/>
    </source>
</evidence>
<feature type="binding site" evidence="8">
    <location>
        <position position="58"/>
    </location>
    <ligand>
        <name>Mg(2+)</name>
        <dbReference type="ChEBI" id="CHEBI:18420"/>
    </ligand>
</feature>
<dbReference type="AlphaFoldDB" id="A0A0R2NN11"/>
<reference evidence="10 11" key="1">
    <citation type="journal article" date="2015" name="Genome Announc.">
        <title>Expanding the biotechnology potential of lactobacilli through comparative genomics of 213 strains and associated genera.</title>
        <authorList>
            <person name="Sun Z."/>
            <person name="Harris H.M."/>
            <person name="McCann A."/>
            <person name="Guo C."/>
            <person name="Argimon S."/>
            <person name="Zhang W."/>
            <person name="Yang X."/>
            <person name="Jeffery I.B."/>
            <person name="Cooney J.C."/>
            <person name="Kagawa T.F."/>
            <person name="Liu W."/>
            <person name="Song Y."/>
            <person name="Salvetti E."/>
            <person name="Wrobel A."/>
            <person name="Rasinkangas P."/>
            <person name="Parkhill J."/>
            <person name="Rea M.C."/>
            <person name="O'Sullivan O."/>
            <person name="Ritari J."/>
            <person name="Douillard F.P."/>
            <person name="Paul Ross R."/>
            <person name="Yang R."/>
            <person name="Briner A.E."/>
            <person name="Felis G.E."/>
            <person name="de Vos W.M."/>
            <person name="Barrangou R."/>
            <person name="Klaenhammer T.R."/>
            <person name="Caufield P.W."/>
            <person name="Cui Y."/>
            <person name="Zhang H."/>
            <person name="O'Toole P.W."/>
        </authorList>
    </citation>
    <scope>NUCLEOTIDE SEQUENCE [LARGE SCALE GENOMIC DNA]</scope>
    <source>
        <strain evidence="10 11">DSM 21115</strain>
    </source>
</reference>
<evidence type="ECO:0000256" key="3">
    <source>
        <dbReference type="ARBA" id="ARBA00022723"/>
    </source>
</evidence>
<comment type="cofactor">
    <cofactor evidence="8">
        <name>Mg(2+)</name>
        <dbReference type="ChEBI" id="CHEBI:18420"/>
    </cofactor>
</comment>
<dbReference type="GO" id="GO:0008897">
    <property type="term" value="F:holo-[acyl-carrier-protein] synthase activity"/>
    <property type="evidence" value="ECO:0007669"/>
    <property type="project" value="UniProtKB-UniRule"/>
</dbReference>
<gene>
    <name evidence="8" type="primary">acpS</name>
    <name evidence="10" type="ORF">DY78_GL000335</name>
</gene>
<evidence type="ECO:0000256" key="2">
    <source>
        <dbReference type="ARBA" id="ARBA00022679"/>
    </source>
</evidence>
<comment type="subcellular location">
    <subcellularLocation>
        <location evidence="8">Cytoplasm</location>
    </subcellularLocation>
</comment>
<dbReference type="InterPro" id="IPR002582">
    <property type="entry name" value="ACPS"/>
</dbReference>
<evidence type="ECO:0000256" key="7">
    <source>
        <dbReference type="ARBA" id="ARBA00023160"/>
    </source>
</evidence>
<keyword evidence="5 8" id="KW-0460">Magnesium</keyword>
<name>A0A0R2NN11_9LACO</name>
<dbReference type="Gene3D" id="3.90.470.20">
    <property type="entry name" value="4'-phosphopantetheinyl transferase domain"/>
    <property type="match status" value="1"/>
</dbReference>
<accession>A0A0R2NN11</accession>
<dbReference type="EC" id="2.7.8.7" evidence="8"/>
<dbReference type="SUPFAM" id="SSF56214">
    <property type="entry name" value="4'-phosphopantetheinyl transferase"/>
    <property type="match status" value="1"/>
</dbReference>
<keyword evidence="6 8" id="KW-0443">Lipid metabolism</keyword>
<dbReference type="RefSeq" id="WP_024625299.1">
    <property type="nucleotide sequence ID" value="NZ_AYGX02000087.1"/>
</dbReference>
<evidence type="ECO:0000259" key="9">
    <source>
        <dbReference type="Pfam" id="PF01648"/>
    </source>
</evidence>
<dbReference type="GO" id="GO:0005737">
    <property type="term" value="C:cytoplasm"/>
    <property type="evidence" value="ECO:0007669"/>
    <property type="project" value="UniProtKB-SubCell"/>
</dbReference>
<evidence type="ECO:0000256" key="4">
    <source>
        <dbReference type="ARBA" id="ARBA00022832"/>
    </source>
</evidence>
<sequence length="120" mass="13082">MIYGTGIDLTELSRIEAMLVQGLKLPEKVLTPAELAVFKTYGQKRQVEFLAGRFSAKESYSKAYGTGIGAAVGFQDVEILDNAAGRPAITKHPFDGPAWISISHTDQLVMTQVILERGKL</sequence>
<dbReference type="InterPro" id="IPR037143">
    <property type="entry name" value="4-PPantetheinyl_Trfase_dom_sf"/>
</dbReference>
<dbReference type="HAMAP" id="MF_00101">
    <property type="entry name" value="AcpS"/>
    <property type="match status" value="1"/>
</dbReference>